<dbReference type="GO" id="GO:0005840">
    <property type="term" value="C:ribosome"/>
    <property type="evidence" value="ECO:0007669"/>
    <property type="project" value="UniProtKB-KW"/>
</dbReference>
<evidence type="ECO:0000313" key="3">
    <source>
        <dbReference type="Proteomes" id="UP000265520"/>
    </source>
</evidence>
<keyword evidence="3" id="KW-1185">Reference proteome</keyword>
<reference evidence="2 3" key="1">
    <citation type="journal article" date="2018" name="Front. Plant Sci.">
        <title>Red Clover (Trifolium pratense) and Zigzag Clover (T. medium) - A Picture of Genomic Similarities and Differences.</title>
        <authorList>
            <person name="Dluhosova J."/>
            <person name="Istvanek J."/>
            <person name="Nedelnik J."/>
            <person name="Repkova J."/>
        </authorList>
    </citation>
    <scope>NUCLEOTIDE SEQUENCE [LARGE SCALE GENOMIC DNA]</scope>
    <source>
        <strain evidence="3">cv. 10/8</strain>
        <tissue evidence="2">Leaf</tissue>
    </source>
</reference>
<keyword evidence="2" id="KW-0689">Ribosomal protein</keyword>
<evidence type="ECO:0000313" key="2">
    <source>
        <dbReference type="EMBL" id="MCI69083.1"/>
    </source>
</evidence>
<dbReference type="AlphaFoldDB" id="A0A392U6G5"/>
<feature type="region of interest" description="Disordered" evidence="1">
    <location>
        <begin position="1"/>
        <end position="47"/>
    </location>
</feature>
<comment type="caution">
    <text evidence="2">The sequence shown here is derived from an EMBL/GenBank/DDBJ whole genome shotgun (WGS) entry which is preliminary data.</text>
</comment>
<feature type="non-terminal residue" evidence="2">
    <location>
        <position position="47"/>
    </location>
</feature>
<proteinExistence type="predicted"/>
<accession>A0A392U6G5</accession>
<dbReference type="Proteomes" id="UP000265520">
    <property type="component" value="Unassembled WGS sequence"/>
</dbReference>
<sequence length="47" mass="5461">MGAARKLKSHRRRQRWADKSYKKSHLGNEWKKPFAGSSHAKGIVLEK</sequence>
<dbReference type="EMBL" id="LXQA010748778">
    <property type="protein sequence ID" value="MCI69083.1"/>
    <property type="molecule type" value="Genomic_DNA"/>
</dbReference>
<evidence type="ECO:0000256" key="1">
    <source>
        <dbReference type="SAM" id="MobiDB-lite"/>
    </source>
</evidence>
<organism evidence="2 3">
    <name type="scientific">Trifolium medium</name>
    <dbReference type="NCBI Taxonomy" id="97028"/>
    <lineage>
        <taxon>Eukaryota</taxon>
        <taxon>Viridiplantae</taxon>
        <taxon>Streptophyta</taxon>
        <taxon>Embryophyta</taxon>
        <taxon>Tracheophyta</taxon>
        <taxon>Spermatophyta</taxon>
        <taxon>Magnoliopsida</taxon>
        <taxon>eudicotyledons</taxon>
        <taxon>Gunneridae</taxon>
        <taxon>Pentapetalae</taxon>
        <taxon>rosids</taxon>
        <taxon>fabids</taxon>
        <taxon>Fabales</taxon>
        <taxon>Fabaceae</taxon>
        <taxon>Papilionoideae</taxon>
        <taxon>50 kb inversion clade</taxon>
        <taxon>NPAAA clade</taxon>
        <taxon>Hologalegina</taxon>
        <taxon>IRL clade</taxon>
        <taxon>Trifolieae</taxon>
        <taxon>Trifolium</taxon>
    </lineage>
</organism>
<protein>
    <submittedName>
        <fullName evidence="2">40S ribosomal protein S23-like</fullName>
    </submittedName>
</protein>
<name>A0A392U6G5_9FABA</name>
<feature type="compositionally biased region" description="Basic and acidic residues" evidence="1">
    <location>
        <begin position="15"/>
        <end position="32"/>
    </location>
</feature>
<feature type="compositionally biased region" description="Basic residues" evidence="1">
    <location>
        <begin position="1"/>
        <end position="14"/>
    </location>
</feature>
<keyword evidence="2" id="KW-0687">Ribonucleoprotein</keyword>